<evidence type="ECO:0000256" key="2">
    <source>
        <dbReference type="ARBA" id="ARBA00009055"/>
    </source>
</evidence>
<dbReference type="PANTHER" id="PTHR34597:SF1">
    <property type="entry name" value="HEME_HEMOPEXIN TRANSPORTER PROTEIN HUXB"/>
    <property type="match status" value="1"/>
</dbReference>
<evidence type="ECO:0000256" key="4">
    <source>
        <dbReference type="ARBA" id="ARBA00022452"/>
    </source>
</evidence>
<evidence type="ECO:0000256" key="9">
    <source>
        <dbReference type="SAM" id="Coils"/>
    </source>
</evidence>
<dbReference type="Gene3D" id="2.40.160.50">
    <property type="entry name" value="membrane protein fhac: a member of the omp85/tpsb transporter family"/>
    <property type="match status" value="1"/>
</dbReference>
<dbReference type="PANTHER" id="PTHR34597">
    <property type="entry name" value="SLR1661 PROTEIN"/>
    <property type="match status" value="1"/>
</dbReference>
<dbReference type="Proteomes" id="UP001408594">
    <property type="component" value="Unassembled WGS sequence"/>
</dbReference>
<keyword evidence="8" id="KW-0998">Cell outer membrane</keyword>
<reference evidence="12 13" key="1">
    <citation type="submission" date="2024-02" db="EMBL/GenBank/DDBJ databases">
        <title>Microbulbifer aestuariivivens NBRC 112533.</title>
        <authorList>
            <person name="Ichikawa N."/>
            <person name="Katano-Makiyama Y."/>
            <person name="Hidaka K."/>
        </authorList>
    </citation>
    <scope>NUCLEOTIDE SEQUENCE [LARGE SCALE GENOMIC DNA]</scope>
    <source>
        <strain evidence="12 13">NBRC 112533</strain>
    </source>
</reference>
<dbReference type="PROSITE" id="PS51779">
    <property type="entry name" value="POTRA"/>
    <property type="match status" value="1"/>
</dbReference>
<evidence type="ECO:0000256" key="10">
    <source>
        <dbReference type="SAM" id="SignalP"/>
    </source>
</evidence>
<evidence type="ECO:0000256" key="3">
    <source>
        <dbReference type="ARBA" id="ARBA00022448"/>
    </source>
</evidence>
<evidence type="ECO:0000259" key="11">
    <source>
        <dbReference type="PROSITE" id="PS51779"/>
    </source>
</evidence>
<evidence type="ECO:0000313" key="13">
    <source>
        <dbReference type="Proteomes" id="UP001408594"/>
    </source>
</evidence>
<comment type="caution">
    <text evidence="12">The sequence shown here is derived from an EMBL/GenBank/DDBJ whole genome shotgun (WGS) entry which is preliminary data.</text>
</comment>
<dbReference type="Pfam" id="PF03865">
    <property type="entry name" value="ShlB"/>
    <property type="match status" value="1"/>
</dbReference>
<keyword evidence="4" id="KW-1134">Transmembrane beta strand</keyword>
<protein>
    <submittedName>
        <fullName evidence="12">Heme/hemopexin transporter protein HuxB</fullName>
    </submittedName>
</protein>
<proteinExistence type="inferred from homology"/>
<comment type="subcellular location">
    <subcellularLocation>
        <location evidence="1">Cell outer membrane</location>
    </subcellularLocation>
</comment>
<evidence type="ECO:0000313" key="12">
    <source>
        <dbReference type="EMBL" id="GAA5525119.1"/>
    </source>
</evidence>
<dbReference type="Pfam" id="PF08479">
    <property type="entry name" value="POTRA_2"/>
    <property type="match status" value="1"/>
</dbReference>
<keyword evidence="3" id="KW-0813">Transport</keyword>
<dbReference type="InterPro" id="IPR034746">
    <property type="entry name" value="POTRA"/>
</dbReference>
<feature type="coiled-coil region" evidence="9">
    <location>
        <begin position="54"/>
        <end position="81"/>
    </location>
</feature>
<feature type="domain" description="POTRA" evidence="11">
    <location>
        <begin position="89"/>
        <end position="164"/>
    </location>
</feature>
<organism evidence="12 13">
    <name type="scientific">Microbulbifer aestuariivivens</name>
    <dbReference type="NCBI Taxonomy" id="1908308"/>
    <lineage>
        <taxon>Bacteria</taxon>
        <taxon>Pseudomonadati</taxon>
        <taxon>Pseudomonadota</taxon>
        <taxon>Gammaproteobacteria</taxon>
        <taxon>Cellvibrionales</taxon>
        <taxon>Microbulbiferaceae</taxon>
        <taxon>Microbulbifer</taxon>
    </lineage>
</organism>
<gene>
    <name evidence="12" type="primary">hxuB</name>
    <name evidence="12" type="ORF">Maes01_01679</name>
</gene>
<dbReference type="InterPro" id="IPR013686">
    <property type="entry name" value="Polypept-transport_assoc_ShlB"/>
</dbReference>
<evidence type="ECO:0000256" key="1">
    <source>
        <dbReference type="ARBA" id="ARBA00004442"/>
    </source>
</evidence>
<evidence type="ECO:0000256" key="6">
    <source>
        <dbReference type="ARBA" id="ARBA00022927"/>
    </source>
</evidence>
<evidence type="ECO:0000256" key="7">
    <source>
        <dbReference type="ARBA" id="ARBA00023136"/>
    </source>
</evidence>
<sequence length="560" mass="61330">MATFAVRTRTSLLLLALGALPLSAWAQTGPPPSLPSGVDIIPGADAGAQAAEALRREERLRARASQELEASTGEVEAVEVEETKPGPAFLLRSVRFSKSELLSEQQLRNIVTPYLGREVAHAQLMEIVEKVNRTYRQEGVYTAVAVLPQQEIRDGVVIIRLIEGRLGKIRFEGNQYTSDAFFESWLSGHEGRETVDMPLLQADILAFNRVHDARVQAELRRGESFGLTDIVIKIQEPERGYFQGFTDNYGYESSGREELGFMYRHQHLLDDGDRAIAYLSASEGAQSLSLGYNRPLGQSRWRAGVSGSLTRTDLKEGDFATSDVNGDSYRIGMESSWLAWSGERMWLDMVGALGYTRSTTEIAGVVFSDDAIVRAELGASFTWIGSRWQVSGRQTAAFSDLDDKSDVGSAQQASSEVLFNGGLSGYYRFGASGFYSLAAAEWQYSDAEALPGSLSFTLGGPASVRAYLPSAVSGDSGWYGQVEAHYDAWQLLGVAVDAFAFYDYGEAESLNPSQTLAAAGLGLSLTERVWSLELTVAAAMRDVLPTQDDEVLFARFSYRY</sequence>
<name>A0ABP9WPQ0_9GAMM</name>
<keyword evidence="5" id="KW-0812">Transmembrane</keyword>
<keyword evidence="7" id="KW-0472">Membrane</keyword>
<keyword evidence="6" id="KW-0653">Protein transport</keyword>
<dbReference type="EMBL" id="BAABRT010000011">
    <property type="protein sequence ID" value="GAA5525119.1"/>
    <property type="molecule type" value="Genomic_DNA"/>
</dbReference>
<dbReference type="InterPro" id="IPR005565">
    <property type="entry name" value="Hemolysn_activator_HlyB_C"/>
</dbReference>
<feature type="chain" id="PRO_5045670861" evidence="10">
    <location>
        <begin position="27"/>
        <end position="560"/>
    </location>
</feature>
<accession>A0ABP9WPQ0</accession>
<evidence type="ECO:0000256" key="5">
    <source>
        <dbReference type="ARBA" id="ARBA00022692"/>
    </source>
</evidence>
<keyword evidence="10" id="KW-0732">Signal</keyword>
<keyword evidence="9" id="KW-0175">Coiled coil</keyword>
<dbReference type="Gene3D" id="3.10.20.310">
    <property type="entry name" value="membrane protein fhac"/>
    <property type="match status" value="1"/>
</dbReference>
<dbReference type="InterPro" id="IPR051544">
    <property type="entry name" value="TPS_OM_transporter"/>
</dbReference>
<comment type="similarity">
    <text evidence="2">Belongs to the TPS (TC 1.B.20) family.</text>
</comment>
<feature type="signal peptide" evidence="10">
    <location>
        <begin position="1"/>
        <end position="26"/>
    </location>
</feature>
<keyword evidence="13" id="KW-1185">Reference proteome</keyword>
<evidence type="ECO:0000256" key="8">
    <source>
        <dbReference type="ARBA" id="ARBA00023237"/>
    </source>
</evidence>